<reference evidence="1" key="1">
    <citation type="submission" date="2020-05" db="UniProtKB">
        <authorList>
            <consortium name="EnsemblMetazoa"/>
        </authorList>
    </citation>
    <scope>IDENTIFICATION</scope>
    <source>
        <strain evidence="1">MAF</strain>
    </source>
</reference>
<dbReference type="AlphaFoldDB" id="A0A182UYS4"/>
<evidence type="ECO:0000313" key="1">
    <source>
        <dbReference type="EnsemblMetazoa" id="AMEM005971-PA"/>
    </source>
</evidence>
<proteinExistence type="predicted"/>
<name>A0A182UYS4_ANOME</name>
<dbReference type="VEuPathDB" id="VectorBase:AMEM005971"/>
<dbReference type="Proteomes" id="UP000075903">
    <property type="component" value="Unassembled WGS sequence"/>
</dbReference>
<protein>
    <submittedName>
        <fullName evidence="1">Uncharacterized protein</fullName>
    </submittedName>
</protein>
<accession>A0A182UYS4</accession>
<dbReference type="EnsemblMetazoa" id="AMEM005971-RA">
    <property type="protein sequence ID" value="AMEM005971-PA"/>
    <property type="gene ID" value="AMEM005971"/>
</dbReference>
<organism evidence="1 2">
    <name type="scientific">Anopheles merus</name>
    <name type="common">Mosquito</name>
    <dbReference type="NCBI Taxonomy" id="30066"/>
    <lineage>
        <taxon>Eukaryota</taxon>
        <taxon>Metazoa</taxon>
        <taxon>Ecdysozoa</taxon>
        <taxon>Arthropoda</taxon>
        <taxon>Hexapoda</taxon>
        <taxon>Insecta</taxon>
        <taxon>Pterygota</taxon>
        <taxon>Neoptera</taxon>
        <taxon>Endopterygota</taxon>
        <taxon>Diptera</taxon>
        <taxon>Nematocera</taxon>
        <taxon>Culicoidea</taxon>
        <taxon>Culicidae</taxon>
        <taxon>Anophelinae</taxon>
        <taxon>Anopheles</taxon>
    </lineage>
</organism>
<keyword evidence="2" id="KW-1185">Reference proteome</keyword>
<sequence>MRSTVTPRQFVRIVQVSISPLPFIGTRPRSVRSNVPKVSSSILVVWLTCIFSASPFDSIRLAVLTVSPNRQYRGIFKPTTPATHGPLLVRPMAYGELVDGRQQPERHAGDFPRVQITVPHRKPGHDHSILIEV</sequence>
<evidence type="ECO:0000313" key="2">
    <source>
        <dbReference type="Proteomes" id="UP000075903"/>
    </source>
</evidence>